<name>A0ABQ4F753_9ACTN</name>
<proteinExistence type="predicted"/>
<dbReference type="Proteomes" id="UP000651728">
    <property type="component" value="Unassembled WGS sequence"/>
</dbReference>
<evidence type="ECO:0000313" key="1">
    <source>
        <dbReference type="EMBL" id="GIH30628.1"/>
    </source>
</evidence>
<dbReference type="EMBL" id="BOOB01000004">
    <property type="protein sequence ID" value="GIH30628.1"/>
    <property type="molecule type" value="Genomic_DNA"/>
</dbReference>
<organism evidence="1 2">
    <name type="scientific">Microbispora amethystogenes</name>
    <dbReference type="NCBI Taxonomy" id="1427754"/>
    <lineage>
        <taxon>Bacteria</taxon>
        <taxon>Bacillati</taxon>
        <taxon>Actinomycetota</taxon>
        <taxon>Actinomycetes</taxon>
        <taxon>Streptosporangiales</taxon>
        <taxon>Streptosporangiaceae</taxon>
        <taxon>Microbispora</taxon>
    </lineage>
</organism>
<reference evidence="1 2" key="1">
    <citation type="submission" date="2021-01" db="EMBL/GenBank/DDBJ databases">
        <title>Whole genome shotgun sequence of Microbispora amethystogenes NBRC 101907.</title>
        <authorList>
            <person name="Komaki H."/>
            <person name="Tamura T."/>
        </authorList>
    </citation>
    <scope>NUCLEOTIDE SEQUENCE [LARGE SCALE GENOMIC DNA]</scope>
    <source>
        <strain evidence="1 2">NBRC 101907</strain>
    </source>
</reference>
<gene>
    <name evidence="1" type="ORF">Mam01_07920</name>
</gene>
<sequence length="229" mass="24948">MRKKGFTFRIAKAEAGPSNGGPSDSDVAYRSRYGYDERPWQAQHGSRSASRGKSVVGHSPKYLLALEGPPGSQKRIDGVWGGLSKEAPTKGCLAEADRKLYGDVIEWASLDLTVLNIENLMLNGVPVDSRYVEALRRWRSCMSGRGMRFKNPYEAREKADSKESTRAETLAIATADAICNGEAGLTVTAKTVAAEITSELARKNKHAIARHKALQESALTKIRTGQIPS</sequence>
<accession>A0ABQ4F753</accession>
<protein>
    <submittedName>
        <fullName evidence="1">Uncharacterized protein</fullName>
    </submittedName>
</protein>
<comment type="caution">
    <text evidence="1">The sequence shown here is derived from an EMBL/GenBank/DDBJ whole genome shotgun (WGS) entry which is preliminary data.</text>
</comment>
<evidence type="ECO:0000313" key="2">
    <source>
        <dbReference type="Proteomes" id="UP000651728"/>
    </source>
</evidence>
<keyword evidence="2" id="KW-1185">Reference proteome</keyword>